<dbReference type="EMBL" id="MFKP01000047">
    <property type="protein sequence ID" value="OGG43220.1"/>
    <property type="molecule type" value="Genomic_DNA"/>
</dbReference>
<dbReference type="InterPro" id="IPR052027">
    <property type="entry name" value="PspC"/>
</dbReference>
<proteinExistence type="predicted"/>
<dbReference type="PANTHER" id="PTHR33885:SF3">
    <property type="entry name" value="PHAGE SHOCK PROTEIN C"/>
    <property type="match status" value="1"/>
</dbReference>
<keyword evidence="4 6" id="KW-1133">Transmembrane helix</keyword>
<evidence type="ECO:0000256" key="1">
    <source>
        <dbReference type="ARBA" id="ARBA00004162"/>
    </source>
</evidence>
<evidence type="ECO:0000256" key="4">
    <source>
        <dbReference type="ARBA" id="ARBA00022989"/>
    </source>
</evidence>
<evidence type="ECO:0000256" key="2">
    <source>
        <dbReference type="ARBA" id="ARBA00022475"/>
    </source>
</evidence>
<evidence type="ECO:0000259" key="7">
    <source>
        <dbReference type="Pfam" id="PF04024"/>
    </source>
</evidence>
<reference evidence="8 9" key="1">
    <citation type="journal article" date="2016" name="Nat. Commun.">
        <title>Thousands of microbial genomes shed light on interconnected biogeochemical processes in an aquifer system.</title>
        <authorList>
            <person name="Anantharaman K."/>
            <person name="Brown C.T."/>
            <person name="Hug L.A."/>
            <person name="Sharon I."/>
            <person name="Castelle C.J."/>
            <person name="Probst A.J."/>
            <person name="Thomas B.C."/>
            <person name="Singh A."/>
            <person name="Wilkins M.J."/>
            <person name="Karaoz U."/>
            <person name="Brodie E.L."/>
            <person name="Williams K.H."/>
            <person name="Hubbard S.S."/>
            <person name="Banfield J.F."/>
        </authorList>
    </citation>
    <scope>NUCLEOTIDE SEQUENCE [LARGE SCALE GENOMIC DNA]</scope>
</reference>
<evidence type="ECO:0000313" key="8">
    <source>
        <dbReference type="EMBL" id="OGG43220.1"/>
    </source>
</evidence>
<dbReference type="PANTHER" id="PTHR33885">
    <property type="entry name" value="PHAGE SHOCK PROTEIN C"/>
    <property type="match status" value="1"/>
</dbReference>
<feature type="domain" description="Phage shock protein PspC N-terminal" evidence="7">
    <location>
        <begin position="4"/>
        <end position="62"/>
    </location>
</feature>
<keyword evidence="2" id="KW-1003">Cell membrane</keyword>
<keyword evidence="3 6" id="KW-0812">Transmembrane</keyword>
<dbReference type="Pfam" id="PF04024">
    <property type="entry name" value="PspC"/>
    <property type="match status" value="1"/>
</dbReference>
<gene>
    <name evidence="8" type="ORF">A2841_03555</name>
</gene>
<dbReference type="AlphaFoldDB" id="A0A1F6C228"/>
<keyword evidence="5 6" id="KW-0472">Membrane</keyword>
<organism evidence="8 9">
    <name type="scientific">Candidatus Kaiserbacteria bacterium RIFCSPHIGHO2_01_FULL_48_10</name>
    <dbReference type="NCBI Taxonomy" id="1798476"/>
    <lineage>
        <taxon>Bacteria</taxon>
        <taxon>Candidatus Kaiseribacteriota</taxon>
    </lineage>
</organism>
<comment type="subcellular location">
    <subcellularLocation>
        <location evidence="1">Cell membrane</location>
        <topology evidence="1">Single-pass membrane protein</topology>
    </subcellularLocation>
</comment>
<dbReference type="InterPro" id="IPR007168">
    <property type="entry name" value="Phageshock_PspC_N"/>
</dbReference>
<name>A0A1F6C228_9BACT</name>
<evidence type="ECO:0000256" key="5">
    <source>
        <dbReference type="ARBA" id="ARBA00023136"/>
    </source>
</evidence>
<accession>A0A1F6C228</accession>
<evidence type="ECO:0000256" key="6">
    <source>
        <dbReference type="SAM" id="Phobius"/>
    </source>
</evidence>
<evidence type="ECO:0000256" key="3">
    <source>
        <dbReference type="ARBA" id="ARBA00022692"/>
    </source>
</evidence>
<dbReference type="GO" id="GO:0005886">
    <property type="term" value="C:plasma membrane"/>
    <property type="evidence" value="ECO:0007669"/>
    <property type="project" value="UniProtKB-SubCell"/>
</dbReference>
<feature type="transmembrane region" description="Helical" evidence="6">
    <location>
        <begin position="35"/>
        <end position="60"/>
    </location>
</feature>
<protein>
    <submittedName>
        <fullName evidence="8">PspC domain-containing protein</fullName>
    </submittedName>
</protein>
<comment type="caution">
    <text evidence="8">The sequence shown here is derived from an EMBL/GenBank/DDBJ whole genome shotgun (WGS) entry which is preliminary data.</text>
</comment>
<sequence length="71" mass="7767">MALKRLYRSDTNKVFAGICGGLGEYLDIDPVVLRLIWLLVVVFTGVVPGVVAYIIAIFIIPRKTEHHGGTA</sequence>
<dbReference type="Proteomes" id="UP000178249">
    <property type="component" value="Unassembled WGS sequence"/>
</dbReference>
<evidence type="ECO:0000313" key="9">
    <source>
        <dbReference type="Proteomes" id="UP000178249"/>
    </source>
</evidence>